<sequence>MNFSFHRFILLLKMQFAVNRRFYLLGIAALAGLLLVYMFFRAANGDFGFEFDAQEENYAFTMCFLTVVFGTMIFRQLGSKPQRIQALMLPVSALERMSVAFLMVFILFPIVYTLVYFLCSGLVNLVDVHVLSHPNEWYLLNGEMEIKALTILMLTLPVVLFCAVWFRRLTFVKTMVMLCVPLLVFSFFNSVLSKMVVNNAAPSAPKGVEYSYWASTPFSYLAVVVKTPNVESDPQSFNVLLPAGQQWVFTLFLCLIPFLFLYLAYLKLREQEL</sequence>
<keyword evidence="1" id="KW-0812">Transmembrane</keyword>
<feature type="transmembrane region" description="Helical" evidence="1">
    <location>
        <begin position="99"/>
        <end position="126"/>
    </location>
</feature>
<name>A0A3N4MGH0_9BACT</name>
<dbReference type="AlphaFoldDB" id="A0A3N4MGH0"/>
<protein>
    <submittedName>
        <fullName evidence="2">Uncharacterized protein</fullName>
    </submittedName>
</protein>
<dbReference type="RefSeq" id="WP_123864749.1">
    <property type="nucleotide sequence ID" value="NZ_QXZY01000012.1"/>
</dbReference>
<evidence type="ECO:0000313" key="3">
    <source>
        <dbReference type="Proteomes" id="UP000279089"/>
    </source>
</evidence>
<organism evidence="2 3">
    <name type="scientific">Chitinophaga barathri</name>
    <dbReference type="NCBI Taxonomy" id="1647451"/>
    <lineage>
        <taxon>Bacteria</taxon>
        <taxon>Pseudomonadati</taxon>
        <taxon>Bacteroidota</taxon>
        <taxon>Chitinophagia</taxon>
        <taxon>Chitinophagales</taxon>
        <taxon>Chitinophagaceae</taxon>
        <taxon>Chitinophaga</taxon>
    </lineage>
</organism>
<keyword evidence="1" id="KW-1133">Transmembrane helix</keyword>
<evidence type="ECO:0000313" key="2">
    <source>
        <dbReference type="EMBL" id="RPD39190.1"/>
    </source>
</evidence>
<feature type="transmembrane region" description="Helical" evidence="1">
    <location>
        <begin position="146"/>
        <end position="166"/>
    </location>
</feature>
<feature type="transmembrane region" description="Helical" evidence="1">
    <location>
        <begin position="178"/>
        <end position="197"/>
    </location>
</feature>
<keyword evidence="1" id="KW-0472">Membrane</keyword>
<evidence type="ECO:0000256" key="1">
    <source>
        <dbReference type="SAM" id="Phobius"/>
    </source>
</evidence>
<feature type="transmembrane region" description="Helical" evidence="1">
    <location>
        <begin position="21"/>
        <end position="39"/>
    </location>
</feature>
<proteinExistence type="predicted"/>
<comment type="caution">
    <text evidence="2">The sequence shown here is derived from an EMBL/GenBank/DDBJ whole genome shotgun (WGS) entry which is preliminary data.</text>
</comment>
<feature type="transmembrane region" description="Helical" evidence="1">
    <location>
        <begin position="59"/>
        <end position="78"/>
    </location>
</feature>
<dbReference type="Proteomes" id="UP000279089">
    <property type="component" value="Unassembled WGS sequence"/>
</dbReference>
<reference evidence="3" key="1">
    <citation type="submission" date="2018-11" db="EMBL/GenBank/DDBJ databases">
        <title>Chitinophaga lutea sp.nov., isolate from arsenic contaminated soil.</title>
        <authorList>
            <person name="Zong Y."/>
        </authorList>
    </citation>
    <scope>NUCLEOTIDE SEQUENCE [LARGE SCALE GENOMIC DNA]</scope>
    <source>
        <strain evidence="3">YLT18</strain>
    </source>
</reference>
<gene>
    <name evidence="2" type="ORF">EG028_21500</name>
</gene>
<keyword evidence="3" id="KW-1185">Reference proteome</keyword>
<feature type="transmembrane region" description="Helical" evidence="1">
    <location>
        <begin position="247"/>
        <end position="266"/>
    </location>
</feature>
<accession>A0A3N4MGH0</accession>
<dbReference type="EMBL" id="RMBX01000012">
    <property type="protein sequence ID" value="RPD39190.1"/>
    <property type="molecule type" value="Genomic_DNA"/>
</dbReference>